<keyword evidence="3" id="KW-1185">Reference proteome</keyword>
<protein>
    <submittedName>
        <fullName evidence="2">Uncharacterized protein</fullName>
    </submittedName>
</protein>
<sequence length="148" mass="17071">MFSKSSRRSFGSGDVMVLRRDYVMTRAAEGRSSEHKRLSTPPAFNQTTPLFRISSLSGVFKEWMSKMPKIPWLSKRTGSSMAQDKNLTLLHARHCLTCILLVIAVISLGATFVSTDAQSDRWQRDYYHEFWKALQPHVSVRHYERHPV</sequence>
<name>A0A8K0JW07_LADFU</name>
<keyword evidence="1" id="KW-0812">Transmembrane</keyword>
<gene>
    <name evidence="2" type="ORF">J437_LFUL003626</name>
</gene>
<accession>A0A8K0JW07</accession>
<evidence type="ECO:0000313" key="3">
    <source>
        <dbReference type="Proteomes" id="UP000792457"/>
    </source>
</evidence>
<proteinExistence type="predicted"/>
<dbReference type="AlphaFoldDB" id="A0A8K0JW07"/>
<evidence type="ECO:0000256" key="1">
    <source>
        <dbReference type="SAM" id="Phobius"/>
    </source>
</evidence>
<keyword evidence="1" id="KW-0472">Membrane</keyword>
<keyword evidence="1" id="KW-1133">Transmembrane helix</keyword>
<organism evidence="2 3">
    <name type="scientific">Ladona fulva</name>
    <name type="common">Scarce chaser dragonfly</name>
    <name type="synonym">Libellula fulva</name>
    <dbReference type="NCBI Taxonomy" id="123851"/>
    <lineage>
        <taxon>Eukaryota</taxon>
        <taxon>Metazoa</taxon>
        <taxon>Ecdysozoa</taxon>
        <taxon>Arthropoda</taxon>
        <taxon>Hexapoda</taxon>
        <taxon>Insecta</taxon>
        <taxon>Pterygota</taxon>
        <taxon>Palaeoptera</taxon>
        <taxon>Odonata</taxon>
        <taxon>Epiprocta</taxon>
        <taxon>Anisoptera</taxon>
        <taxon>Libelluloidea</taxon>
        <taxon>Libellulidae</taxon>
        <taxon>Ladona</taxon>
    </lineage>
</organism>
<reference evidence="2" key="2">
    <citation type="submission" date="2017-10" db="EMBL/GenBank/DDBJ databases">
        <title>Ladona fulva Genome sequencing and assembly.</title>
        <authorList>
            <person name="Murali S."/>
            <person name="Richards S."/>
            <person name="Bandaranaike D."/>
            <person name="Bellair M."/>
            <person name="Blankenburg K."/>
            <person name="Chao H."/>
            <person name="Dinh H."/>
            <person name="Doddapaneni H."/>
            <person name="Dugan-Rocha S."/>
            <person name="Elkadiri S."/>
            <person name="Gnanaolivu R."/>
            <person name="Hernandez B."/>
            <person name="Skinner E."/>
            <person name="Javaid M."/>
            <person name="Lee S."/>
            <person name="Li M."/>
            <person name="Ming W."/>
            <person name="Munidasa M."/>
            <person name="Muniz J."/>
            <person name="Nguyen L."/>
            <person name="Hughes D."/>
            <person name="Osuji N."/>
            <person name="Pu L.-L."/>
            <person name="Puazo M."/>
            <person name="Qu C."/>
            <person name="Quiroz J."/>
            <person name="Raj R."/>
            <person name="Weissenberger G."/>
            <person name="Xin Y."/>
            <person name="Zou X."/>
            <person name="Han Y."/>
            <person name="Worley K."/>
            <person name="Muzny D."/>
            <person name="Gibbs R."/>
        </authorList>
    </citation>
    <scope>NUCLEOTIDE SEQUENCE</scope>
    <source>
        <strain evidence="2">Sampled in the wild</strain>
    </source>
</reference>
<dbReference type="EMBL" id="KZ308171">
    <property type="protein sequence ID" value="KAG8223720.1"/>
    <property type="molecule type" value="Genomic_DNA"/>
</dbReference>
<feature type="transmembrane region" description="Helical" evidence="1">
    <location>
        <begin position="95"/>
        <end position="113"/>
    </location>
</feature>
<comment type="caution">
    <text evidence="2">The sequence shown here is derived from an EMBL/GenBank/DDBJ whole genome shotgun (WGS) entry which is preliminary data.</text>
</comment>
<evidence type="ECO:0000313" key="2">
    <source>
        <dbReference type="EMBL" id="KAG8223720.1"/>
    </source>
</evidence>
<dbReference type="Proteomes" id="UP000792457">
    <property type="component" value="Unassembled WGS sequence"/>
</dbReference>
<reference evidence="2" key="1">
    <citation type="submission" date="2013-04" db="EMBL/GenBank/DDBJ databases">
        <authorList>
            <person name="Qu J."/>
            <person name="Murali S.C."/>
            <person name="Bandaranaike D."/>
            <person name="Bellair M."/>
            <person name="Blankenburg K."/>
            <person name="Chao H."/>
            <person name="Dinh H."/>
            <person name="Doddapaneni H."/>
            <person name="Downs B."/>
            <person name="Dugan-Rocha S."/>
            <person name="Elkadiri S."/>
            <person name="Gnanaolivu R.D."/>
            <person name="Hernandez B."/>
            <person name="Javaid M."/>
            <person name="Jayaseelan J.C."/>
            <person name="Lee S."/>
            <person name="Li M."/>
            <person name="Ming W."/>
            <person name="Munidasa M."/>
            <person name="Muniz J."/>
            <person name="Nguyen L."/>
            <person name="Ongeri F."/>
            <person name="Osuji N."/>
            <person name="Pu L.-L."/>
            <person name="Puazo M."/>
            <person name="Qu C."/>
            <person name="Quiroz J."/>
            <person name="Raj R."/>
            <person name="Weissenberger G."/>
            <person name="Xin Y."/>
            <person name="Zou X."/>
            <person name="Han Y."/>
            <person name="Richards S."/>
            <person name="Worley K."/>
            <person name="Muzny D."/>
            <person name="Gibbs R."/>
        </authorList>
    </citation>
    <scope>NUCLEOTIDE SEQUENCE</scope>
    <source>
        <strain evidence="2">Sampled in the wild</strain>
    </source>
</reference>